<sequence length="135" mass="15844">MVSEIRLFNSGRPYFIIHEVLVEILTEEGEYPSEEDEDSLKYLVFYLNNKYLVVFTRYHRLLLIERETMRCIGELLTEGCSINAYDKSGKLTTNPAGIFDYEGEILDVKLTKSHELLIRHISGSMKWYELPDWLS</sequence>
<dbReference type="RefSeq" id="WP_074606748.1">
    <property type="nucleotide sequence ID" value="NZ_FNGY01000003.1"/>
</dbReference>
<evidence type="ECO:0000313" key="2">
    <source>
        <dbReference type="Proteomes" id="UP000183200"/>
    </source>
</evidence>
<proteinExistence type="predicted"/>
<organism evidence="1 2">
    <name type="scientific">Pedobacter steynii</name>
    <dbReference type="NCBI Taxonomy" id="430522"/>
    <lineage>
        <taxon>Bacteria</taxon>
        <taxon>Pseudomonadati</taxon>
        <taxon>Bacteroidota</taxon>
        <taxon>Sphingobacteriia</taxon>
        <taxon>Sphingobacteriales</taxon>
        <taxon>Sphingobacteriaceae</taxon>
        <taxon>Pedobacter</taxon>
    </lineage>
</organism>
<gene>
    <name evidence="1" type="ORF">SAMN05421820_103762</name>
</gene>
<dbReference type="AlphaFoldDB" id="A0A1G9T0Y2"/>
<accession>A0A1G9T0Y2</accession>
<evidence type="ECO:0000313" key="1">
    <source>
        <dbReference type="EMBL" id="SDM41300.1"/>
    </source>
</evidence>
<dbReference type="Proteomes" id="UP000183200">
    <property type="component" value="Unassembled WGS sequence"/>
</dbReference>
<protein>
    <submittedName>
        <fullName evidence="1">Uncharacterized protein</fullName>
    </submittedName>
</protein>
<reference evidence="2" key="1">
    <citation type="submission" date="2016-10" db="EMBL/GenBank/DDBJ databases">
        <authorList>
            <person name="Varghese N."/>
            <person name="Submissions S."/>
        </authorList>
    </citation>
    <scope>NUCLEOTIDE SEQUENCE [LARGE SCALE GENOMIC DNA]</scope>
    <source>
        <strain evidence="2">DSM 19110</strain>
    </source>
</reference>
<dbReference type="OrthoDB" id="643390at2"/>
<keyword evidence="2" id="KW-1185">Reference proteome</keyword>
<name>A0A1G9T0Y2_9SPHI</name>
<dbReference type="EMBL" id="FNGY01000003">
    <property type="protein sequence ID" value="SDM41300.1"/>
    <property type="molecule type" value="Genomic_DNA"/>
</dbReference>